<dbReference type="SUPFAM" id="SSF69118">
    <property type="entry name" value="AhpD-like"/>
    <property type="match status" value="1"/>
</dbReference>
<dbReference type="AlphaFoldDB" id="A0A927IGG5"/>
<protein>
    <recommendedName>
        <fullName evidence="3">Alkylhydroperoxidase family enzyme, contains CxxC motif</fullName>
    </recommendedName>
</protein>
<sequence>MFENESRISQVNTEALPAPLRLELQKLAGGARSLEGFLQVLANAPLMLEAYLVFGNALDKCSLSEELQAKLFLAIGELASSSYDVSAATSRAKALGISEEEIKRARCGLSDFPLHRAALAFARQLIRKHGHLTDEELNSLRRSIHDERTIVEIVAAVAQVHFASLLNNLANTPLDHPPAQEIRDLS</sequence>
<proteinExistence type="predicted"/>
<accession>A0A927IGG5</accession>
<evidence type="ECO:0000313" key="1">
    <source>
        <dbReference type="EMBL" id="MBD5778365.1"/>
    </source>
</evidence>
<comment type="caution">
    <text evidence="1">The sequence shown here is derived from an EMBL/GenBank/DDBJ whole genome shotgun (WGS) entry which is preliminary data.</text>
</comment>
<dbReference type="InterPro" id="IPR029032">
    <property type="entry name" value="AhpD-like"/>
</dbReference>
<evidence type="ECO:0008006" key="3">
    <source>
        <dbReference type="Google" id="ProtNLM"/>
    </source>
</evidence>
<dbReference type="EMBL" id="JACYFG010000004">
    <property type="protein sequence ID" value="MBD5778365.1"/>
    <property type="molecule type" value="Genomic_DNA"/>
</dbReference>
<dbReference type="RefSeq" id="WP_191615501.1">
    <property type="nucleotide sequence ID" value="NZ_JACYFG010000004.1"/>
</dbReference>
<gene>
    <name evidence="1" type="ORF">IEN85_02515</name>
</gene>
<dbReference type="Proteomes" id="UP000622317">
    <property type="component" value="Unassembled WGS sequence"/>
</dbReference>
<dbReference type="Gene3D" id="1.20.1290.10">
    <property type="entry name" value="AhpD-like"/>
    <property type="match status" value="1"/>
</dbReference>
<name>A0A927IGG5_9BACT</name>
<evidence type="ECO:0000313" key="2">
    <source>
        <dbReference type="Proteomes" id="UP000622317"/>
    </source>
</evidence>
<keyword evidence="2" id="KW-1185">Reference proteome</keyword>
<reference evidence="1" key="1">
    <citation type="submission" date="2020-09" db="EMBL/GenBank/DDBJ databases">
        <title>Pelagicoccus enzymogenes sp. nov. with an EPS production, isolated from marine sediment.</title>
        <authorList>
            <person name="Feng X."/>
        </authorList>
    </citation>
    <scope>NUCLEOTIDE SEQUENCE</scope>
    <source>
        <strain evidence="1">NFK12</strain>
    </source>
</reference>
<dbReference type="PANTHER" id="PTHR35446:SF2">
    <property type="entry name" value="CARBOXYMUCONOLACTONE DECARBOXYLASE-LIKE DOMAIN-CONTAINING PROTEIN"/>
    <property type="match status" value="1"/>
</dbReference>
<organism evidence="1 2">
    <name type="scientific">Pelagicoccus enzymogenes</name>
    <dbReference type="NCBI Taxonomy" id="2773457"/>
    <lineage>
        <taxon>Bacteria</taxon>
        <taxon>Pseudomonadati</taxon>
        <taxon>Verrucomicrobiota</taxon>
        <taxon>Opitutia</taxon>
        <taxon>Puniceicoccales</taxon>
        <taxon>Pelagicoccaceae</taxon>
        <taxon>Pelagicoccus</taxon>
    </lineage>
</organism>
<dbReference type="PANTHER" id="PTHR35446">
    <property type="entry name" value="SI:CH211-175M2.5"/>
    <property type="match status" value="1"/>
</dbReference>